<comment type="caution">
    <text evidence="7">The sequence shown here is derived from an EMBL/GenBank/DDBJ whole genome shotgun (WGS) entry which is preliminary data.</text>
</comment>
<evidence type="ECO:0000256" key="6">
    <source>
        <dbReference type="SAM" id="Phobius"/>
    </source>
</evidence>
<gene>
    <name evidence="7" type="ORF">KJB30_01855</name>
</gene>
<evidence type="ECO:0000256" key="4">
    <source>
        <dbReference type="ARBA" id="ARBA00022989"/>
    </source>
</evidence>
<feature type="transmembrane region" description="Helical" evidence="6">
    <location>
        <begin position="45"/>
        <end position="70"/>
    </location>
</feature>
<dbReference type="PRINTS" id="PR00176">
    <property type="entry name" value="NANEUSMPORT"/>
</dbReference>
<feature type="transmembrane region" description="Helical" evidence="6">
    <location>
        <begin position="288"/>
        <end position="306"/>
    </location>
</feature>
<keyword evidence="5 6" id="KW-0472">Membrane</keyword>
<keyword evidence="3 6" id="KW-0812">Transmembrane</keyword>
<keyword evidence="8" id="KW-1185">Reference proteome</keyword>
<evidence type="ECO:0000256" key="5">
    <source>
        <dbReference type="ARBA" id="ARBA00023136"/>
    </source>
</evidence>
<feature type="transmembrane region" description="Helical" evidence="6">
    <location>
        <begin position="258"/>
        <end position="282"/>
    </location>
</feature>
<dbReference type="Pfam" id="PF00209">
    <property type="entry name" value="SNF"/>
    <property type="match status" value="2"/>
</dbReference>
<accession>A0ABS5U4C4</accession>
<evidence type="ECO:0000256" key="3">
    <source>
        <dbReference type="ARBA" id="ARBA00022692"/>
    </source>
</evidence>
<evidence type="ECO:0000256" key="2">
    <source>
        <dbReference type="ARBA" id="ARBA00022448"/>
    </source>
</evidence>
<evidence type="ECO:0000256" key="1">
    <source>
        <dbReference type="ARBA" id="ARBA00004141"/>
    </source>
</evidence>
<feature type="transmembrane region" description="Helical" evidence="6">
    <location>
        <begin position="152"/>
        <end position="170"/>
    </location>
</feature>
<dbReference type="InterPro" id="IPR037272">
    <property type="entry name" value="SNS_sf"/>
</dbReference>
<reference evidence="7 8" key="1">
    <citation type="submission" date="2021-05" db="EMBL/GenBank/DDBJ databases">
        <title>The draft genome of Geobacter chapellei DSM 13688.</title>
        <authorList>
            <person name="Xu Z."/>
            <person name="Masuda Y."/>
            <person name="Itoh H."/>
            <person name="Senoo K."/>
        </authorList>
    </citation>
    <scope>NUCLEOTIDE SEQUENCE [LARGE SCALE GENOMIC DNA]</scope>
    <source>
        <strain evidence="7 8">DSM 13688</strain>
    </source>
</reference>
<proteinExistence type="predicted"/>
<keyword evidence="4 6" id="KW-1133">Transmembrane helix</keyword>
<dbReference type="SUPFAM" id="SSF161070">
    <property type="entry name" value="SNF-like"/>
    <property type="match status" value="1"/>
</dbReference>
<organism evidence="7 8">
    <name type="scientific">Pelotalea chapellei</name>
    <dbReference type="NCBI Taxonomy" id="44671"/>
    <lineage>
        <taxon>Bacteria</taxon>
        <taxon>Pseudomonadati</taxon>
        <taxon>Thermodesulfobacteriota</taxon>
        <taxon>Desulfuromonadia</taxon>
        <taxon>Geobacterales</taxon>
        <taxon>Geobacteraceae</taxon>
        <taxon>Pelotalea</taxon>
    </lineage>
</organism>
<feature type="transmembrane region" description="Helical" evidence="6">
    <location>
        <begin position="348"/>
        <end position="370"/>
    </location>
</feature>
<sequence>MEKNKTAITRDSFTSGFGVLAATLGSAVGLDNIWKFPALTGLNGGAAFLIIYLLSTLMAGLPVMIAEIMLGRRSRSDALTTFRVLYPQRETWGLIGAVGVLSAFLILAFYTEVAGWVFAYVFKSAAGSVLSTDPKITSAAFEKLVTDPVQSVFWQLFVIIFVGCIIALGVSKGIETTTKRLMPVLFMILVMIGIRSLMLPGAAQGLDFLFHPDFSKVTGAVVLTAMGLAFFKLSVGMGTMITYGSYFRDDQDVPMTALRVMFADLTVSILAGIAIFPAVFTFGFKPEAGPALLFITIPAVFSQMPLGNIFVTLFFVLGAIASTGAMLSIMEVPVAYLHQRFALSRIKATVITAVTLALIGSTAALSNSMLAGFKLFGMTMFDFYDFLTSNLLLPIGGLFLCLFAGWVWGEEKVRAALSNDGVLANRHIISTFLFLLKYVAPVVIVVILLRGLKII</sequence>
<dbReference type="NCBIfam" id="NF037979">
    <property type="entry name" value="Na_transp"/>
    <property type="match status" value="1"/>
</dbReference>
<dbReference type="EMBL" id="JAHDYS010000001">
    <property type="protein sequence ID" value="MBT1070518.1"/>
    <property type="molecule type" value="Genomic_DNA"/>
</dbReference>
<evidence type="ECO:0000313" key="8">
    <source>
        <dbReference type="Proteomes" id="UP000784128"/>
    </source>
</evidence>
<dbReference type="CDD" id="cd10336">
    <property type="entry name" value="SLC6sbd_Tyt1-Like"/>
    <property type="match status" value="1"/>
</dbReference>
<feature type="transmembrane region" description="Helical" evidence="6">
    <location>
        <begin position="182"/>
        <end position="203"/>
    </location>
</feature>
<feature type="transmembrane region" description="Helical" evidence="6">
    <location>
        <begin position="313"/>
        <end position="336"/>
    </location>
</feature>
<feature type="transmembrane region" description="Helical" evidence="6">
    <location>
        <begin position="391"/>
        <end position="408"/>
    </location>
</feature>
<feature type="transmembrane region" description="Helical" evidence="6">
    <location>
        <begin position="91"/>
        <end position="110"/>
    </location>
</feature>
<name>A0ABS5U4C4_9BACT</name>
<keyword evidence="2" id="KW-0813">Transport</keyword>
<dbReference type="RefSeq" id="WP_214296212.1">
    <property type="nucleotide sequence ID" value="NZ_JAHDYS010000001.1"/>
</dbReference>
<feature type="transmembrane region" description="Helical" evidence="6">
    <location>
        <begin position="428"/>
        <end position="449"/>
    </location>
</feature>
<evidence type="ECO:0000313" key="7">
    <source>
        <dbReference type="EMBL" id="MBT1070518.1"/>
    </source>
</evidence>
<dbReference type="InterPro" id="IPR047218">
    <property type="entry name" value="YocR/YhdH-like"/>
</dbReference>
<dbReference type="PANTHER" id="PTHR42948">
    <property type="entry name" value="TRANSPORTER"/>
    <property type="match status" value="1"/>
</dbReference>
<protein>
    <submittedName>
        <fullName evidence="7">Sodium-dependent transporter</fullName>
    </submittedName>
</protein>
<feature type="transmembrane region" description="Helical" evidence="6">
    <location>
        <begin position="223"/>
        <end position="246"/>
    </location>
</feature>
<dbReference type="Proteomes" id="UP000784128">
    <property type="component" value="Unassembled WGS sequence"/>
</dbReference>
<comment type="subcellular location">
    <subcellularLocation>
        <location evidence="1">Membrane</location>
        <topology evidence="1">Multi-pass membrane protein</topology>
    </subcellularLocation>
</comment>
<dbReference type="InterPro" id="IPR000175">
    <property type="entry name" value="Na/ntran_symport"/>
</dbReference>
<dbReference type="PANTHER" id="PTHR42948:SF1">
    <property type="entry name" value="TRANSPORTER"/>
    <property type="match status" value="1"/>
</dbReference>
<dbReference type="PROSITE" id="PS50267">
    <property type="entry name" value="NA_NEUROTRAN_SYMP_3"/>
    <property type="match status" value="1"/>
</dbReference>